<dbReference type="InterPro" id="IPR050879">
    <property type="entry name" value="Acyltransferase_3"/>
</dbReference>
<keyword evidence="1" id="KW-0472">Membrane</keyword>
<feature type="transmembrane region" description="Helical" evidence="1">
    <location>
        <begin position="277"/>
        <end position="300"/>
    </location>
</feature>
<evidence type="ECO:0000313" key="4">
    <source>
        <dbReference type="Proteomes" id="UP000053831"/>
    </source>
</evidence>
<name>A0A0M8N277_ESCWE</name>
<protein>
    <recommendedName>
        <fullName evidence="2">Acyltransferase 3 domain-containing protein</fullName>
    </recommendedName>
</protein>
<evidence type="ECO:0000259" key="2">
    <source>
        <dbReference type="Pfam" id="PF01757"/>
    </source>
</evidence>
<evidence type="ECO:0000313" key="3">
    <source>
        <dbReference type="EMBL" id="KOS19074.1"/>
    </source>
</evidence>
<feature type="transmembrane region" description="Helical" evidence="1">
    <location>
        <begin position="135"/>
        <end position="155"/>
    </location>
</feature>
<feature type="transmembrane region" description="Helical" evidence="1">
    <location>
        <begin position="185"/>
        <end position="207"/>
    </location>
</feature>
<dbReference type="EMBL" id="LGSR01000020">
    <property type="protein sequence ID" value="KOS19074.1"/>
    <property type="molecule type" value="Genomic_DNA"/>
</dbReference>
<comment type="caution">
    <text evidence="3">The sequence shown here is derived from an EMBL/GenBank/DDBJ whole genome shotgun (WGS) entry which is preliminary data.</text>
</comment>
<keyword evidence="4" id="KW-1185">Reference proteome</keyword>
<keyword evidence="1" id="KW-0812">Transmembrane</keyword>
<dbReference type="PANTHER" id="PTHR23028:SF125">
    <property type="entry name" value="ACYLTRANSFERASE"/>
    <property type="match status" value="1"/>
</dbReference>
<dbReference type="Proteomes" id="UP000053831">
    <property type="component" value="Unassembled WGS sequence"/>
</dbReference>
<feature type="domain" description="Acyltransferase 3" evidence="2">
    <location>
        <begin position="82"/>
        <end position="438"/>
    </location>
</feature>
<keyword evidence="1" id="KW-1133">Transmembrane helix</keyword>
<dbReference type="STRING" id="150374.A0A0M8N277"/>
<evidence type="ECO:0000256" key="1">
    <source>
        <dbReference type="SAM" id="Phobius"/>
    </source>
</evidence>
<dbReference type="AlphaFoldDB" id="A0A0M8N277"/>
<dbReference type="OrthoDB" id="5819582at2759"/>
<organism evidence="3 4">
    <name type="scientific">Escovopsis weberi</name>
    <dbReference type="NCBI Taxonomy" id="150374"/>
    <lineage>
        <taxon>Eukaryota</taxon>
        <taxon>Fungi</taxon>
        <taxon>Dikarya</taxon>
        <taxon>Ascomycota</taxon>
        <taxon>Pezizomycotina</taxon>
        <taxon>Sordariomycetes</taxon>
        <taxon>Hypocreomycetidae</taxon>
        <taxon>Hypocreales</taxon>
        <taxon>Hypocreaceae</taxon>
        <taxon>Escovopsis</taxon>
    </lineage>
</organism>
<dbReference type="PANTHER" id="PTHR23028">
    <property type="entry name" value="ACETYLTRANSFERASE"/>
    <property type="match status" value="1"/>
</dbReference>
<feature type="transmembrane region" description="Helical" evidence="1">
    <location>
        <begin position="378"/>
        <end position="395"/>
    </location>
</feature>
<dbReference type="GO" id="GO:0016747">
    <property type="term" value="F:acyltransferase activity, transferring groups other than amino-acyl groups"/>
    <property type="evidence" value="ECO:0007669"/>
    <property type="project" value="InterPro"/>
</dbReference>
<proteinExistence type="predicted"/>
<accession>A0A0M8N277</accession>
<sequence>MSPQRDGIILNSGEQWDEVKTGQDEESSFDGYFDPAWQPAWRPAWKRGSPASHWRRKLGRLATSMGSVVRLLPAPEKLRPTAYLDGLRGFAALLVYWHHHQLWAHGSAGLNPLFENGFGYEGKHAWVALPFVRNFFTGGHFAVATFFVISGYVLSLKPMGLIHARDLGRLGDTIASATFRRWPRLFVPIIVVALSYALTWHMTGIWVNGAKPAGNWRDEVCAFYLEFKNFSFVYKEGGVPWLSYNFHLWSIPLEFRGSMVVYAVQLALSRSSQGARLLCQAGLVAYFVFIADGWFCAMFVQGMLLCDLDLLAHKGGKLPAFVARLEPVKDVVFAHLLVVAMYLGGIPSQNTEVSQLARNRGWYYLSLLKPQAVFDYKWFYLWIAATCLVISVPRIPQLKGFFETRFCQFLGRVSFALYMVHGPVIWTVGDRLYAAAGWFTDEHTQHIPRWADALRLPRKGPLGLEVSFLVPQLVLLPLTLLLAEVVTRAVDTPSVHFADWLYRRTLGPEPLPEKQAQA</sequence>
<dbReference type="Pfam" id="PF01757">
    <property type="entry name" value="Acyl_transf_3"/>
    <property type="match status" value="1"/>
</dbReference>
<reference evidence="3 4" key="1">
    <citation type="submission" date="2015-07" db="EMBL/GenBank/DDBJ databases">
        <title>The genome of the fungus Escovopsis weberi, a specialized disease agent of ant agriculture.</title>
        <authorList>
            <person name="de Man T.J."/>
            <person name="Stajich J.E."/>
            <person name="Kubicek C.P."/>
            <person name="Chenthamara K."/>
            <person name="Atanasova L."/>
            <person name="Druzhinina I.S."/>
            <person name="Birnbaum S."/>
            <person name="Barribeau S.M."/>
            <person name="Teiling C."/>
            <person name="Suen G."/>
            <person name="Currie C."/>
            <person name="Gerardo N.M."/>
        </authorList>
    </citation>
    <scope>NUCLEOTIDE SEQUENCE [LARGE SCALE GENOMIC DNA]</scope>
</reference>
<dbReference type="InterPro" id="IPR002656">
    <property type="entry name" value="Acyl_transf_3_dom"/>
</dbReference>
<gene>
    <name evidence="3" type="ORF">ESCO_000354</name>
</gene>